<feature type="domain" description="HTH merR-type" evidence="2">
    <location>
        <begin position="33"/>
        <end position="101"/>
    </location>
</feature>
<dbReference type="Pfam" id="PF13411">
    <property type="entry name" value="MerR_1"/>
    <property type="match status" value="1"/>
</dbReference>
<dbReference type="Gene3D" id="1.10.1660.10">
    <property type="match status" value="1"/>
</dbReference>
<dbReference type="PROSITE" id="PS50937">
    <property type="entry name" value="HTH_MERR_2"/>
    <property type="match status" value="1"/>
</dbReference>
<organism evidence="3">
    <name type="scientific">marine sediment metagenome</name>
    <dbReference type="NCBI Taxonomy" id="412755"/>
    <lineage>
        <taxon>unclassified sequences</taxon>
        <taxon>metagenomes</taxon>
        <taxon>ecological metagenomes</taxon>
    </lineage>
</organism>
<name>X1NG11_9ZZZZ</name>
<evidence type="ECO:0000259" key="2">
    <source>
        <dbReference type="PROSITE" id="PS50937"/>
    </source>
</evidence>
<dbReference type="EMBL" id="BARV01025265">
    <property type="protein sequence ID" value="GAI42528.1"/>
    <property type="molecule type" value="Genomic_DNA"/>
</dbReference>
<accession>X1NG11</accession>
<dbReference type="GO" id="GO:0003700">
    <property type="term" value="F:DNA-binding transcription factor activity"/>
    <property type="evidence" value="ECO:0007669"/>
    <property type="project" value="InterPro"/>
</dbReference>
<dbReference type="GO" id="GO:0003677">
    <property type="term" value="F:DNA binding"/>
    <property type="evidence" value="ECO:0007669"/>
    <property type="project" value="UniProtKB-KW"/>
</dbReference>
<proteinExistence type="predicted"/>
<dbReference type="InterPro" id="IPR047057">
    <property type="entry name" value="MerR_fam"/>
</dbReference>
<dbReference type="PANTHER" id="PTHR30204:SF90">
    <property type="entry name" value="HTH-TYPE TRANSCRIPTIONAL ACTIVATOR MTA"/>
    <property type="match status" value="1"/>
</dbReference>
<reference evidence="3" key="1">
    <citation type="journal article" date="2014" name="Front. Microbiol.">
        <title>High frequency of phylogenetically diverse reductive dehalogenase-homologous genes in deep subseafloor sedimentary metagenomes.</title>
        <authorList>
            <person name="Kawai M."/>
            <person name="Futagami T."/>
            <person name="Toyoda A."/>
            <person name="Takaki Y."/>
            <person name="Nishi S."/>
            <person name="Hori S."/>
            <person name="Arai W."/>
            <person name="Tsubouchi T."/>
            <person name="Morono Y."/>
            <person name="Uchiyama I."/>
            <person name="Ito T."/>
            <person name="Fujiyama A."/>
            <person name="Inagaki F."/>
            <person name="Takami H."/>
        </authorList>
    </citation>
    <scope>NUCLEOTIDE SEQUENCE</scope>
    <source>
        <strain evidence="3">Expedition CK06-06</strain>
    </source>
</reference>
<dbReference type="PANTHER" id="PTHR30204">
    <property type="entry name" value="REDOX-CYCLING DRUG-SENSING TRANSCRIPTIONAL ACTIVATOR SOXR"/>
    <property type="match status" value="1"/>
</dbReference>
<keyword evidence="1" id="KW-0238">DNA-binding</keyword>
<dbReference type="InterPro" id="IPR009061">
    <property type="entry name" value="DNA-bd_dom_put_sf"/>
</dbReference>
<gene>
    <name evidence="3" type="ORF">S06H3_41071</name>
</gene>
<dbReference type="InterPro" id="IPR000551">
    <property type="entry name" value="MerR-type_HTH_dom"/>
</dbReference>
<protein>
    <recommendedName>
        <fullName evidence="2">HTH merR-type domain-containing protein</fullName>
    </recommendedName>
</protein>
<feature type="non-terminal residue" evidence="3">
    <location>
        <position position="124"/>
    </location>
</feature>
<evidence type="ECO:0000313" key="3">
    <source>
        <dbReference type="EMBL" id="GAI42528.1"/>
    </source>
</evidence>
<evidence type="ECO:0000256" key="1">
    <source>
        <dbReference type="ARBA" id="ARBA00023125"/>
    </source>
</evidence>
<dbReference type="AlphaFoldDB" id="X1NG11"/>
<dbReference type="SUPFAM" id="SSF46955">
    <property type="entry name" value="Putative DNA-binding domain"/>
    <property type="match status" value="1"/>
</dbReference>
<dbReference type="SMART" id="SM00422">
    <property type="entry name" value="HTH_MERR"/>
    <property type="match status" value="1"/>
</dbReference>
<sequence length="124" mass="14588">MKRVKRLDLETDKLSLNMESEVKSQTLQIPAKLYRIGELVSYTPFSRQTIHNYTIMGLICEVQWTEGGHRLYDESVFERLSKIIELKKTKTLWEIRQILNKEEAASKAESYCSRTENNLKTTSW</sequence>
<comment type="caution">
    <text evidence="3">The sequence shown here is derived from an EMBL/GenBank/DDBJ whole genome shotgun (WGS) entry which is preliminary data.</text>
</comment>